<keyword evidence="7 10" id="KW-0443">Lipid metabolism</keyword>
<gene>
    <name evidence="13" type="ORF">g.3495</name>
</gene>
<evidence type="ECO:0000259" key="12">
    <source>
        <dbReference type="Pfam" id="PF07993"/>
    </source>
</evidence>
<dbReference type="GO" id="GO:0016020">
    <property type="term" value="C:membrane"/>
    <property type="evidence" value="ECO:0007669"/>
    <property type="project" value="UniProtKB-SubCell"/>
</dbReference>
<comment type="subcellular location">
    <subcellularLocation>
        <location evidence="1">Membrane</location>
        <topology evidence="1">Multi-pass membrane protein</topology>
    </subcellularLocation>
</comment>
<feature type="domain" description="Fatty acyl-CoA reductase C-terminal" evidence="11">
    <location>
        <begin position="375"/>
        <end position="468"/>
    </location>
</feature>
<dbReference type="InterPro" id="IPR033640">
    <property type="entry name" value="FAR_C"/>
</dbReference>
<dbReference type="Pfam" id="PF07993">
    <property type="entry name" value="NAD_binding_4"/>
    <property type="match status" value="1"/>
</dbReference>
<dbReference type="InterPro" id="IPR036291">
    <property type="entry name" value="NAD(P)-bd_dom_sf"/>
</dbReference>
<evidence type="ECO:0000256" key="4">
    <source>
        <dbReference type="ARBA" id="ARBA00022692"/>
    </source>
</evidence>
<dbReference type="FunFam" id="3.40.50.720:FF:000143">
    <property type="entry name" value="Fatty acyl-CoA reductase"/>
    <property type="match status" value="1"/>
</dbReference>
<comment type="function">
    <text evidence="10">Catalyzes the reduction of fatty acyl-CoA to fatty alcohols.</text>
</comment>
<evidence type="ECO:0000256" key="10">
    <source>
        <dbReference type="RuleBase" id="RU363097"/>
    </source>
</evidence>
<dbReference type="AlphaFoldDB" id="A0A1B6KC16"/>
<dbReference type="GO" id="GO:0102965">
    <property type="term" value="F:alcohol-forming long-chain fatty acyl-CoA reductase activity"/>
    <property type="evidence" value="ECO:0007669"/>
    <property type="project" value="UniProtKB-EC"/>
</dbReference>
<evidence type="ECO:0000313" key="13">
    <source>
        <dbReference type="EMBL" id="JAT08993.1"/>
    </source>
</evidence>
<reference evidence="13" key="1">
    <citation type="submission" date="2015-11" db="EMBL/GenBank/DDBJ databases">
        <title>De novo transcriptome assembly of four potential Pierce s Disease insect vectors from Arizona vineyards.</title>
        <authorList>
            <person name="Tassone E.E."/>
        </authorList>
    </citation>
    <scope>NUCLEOTIDE SEQUENCE</scope>
</reference>
<dbReference type="InterPro" id="IPR013120">
    <property type="entry name" value="FAR_NAD-bd"/>
</dbReference>
<keyword evidence="4" id="KW-0812">Transmembrane</keyword>
<dbReference type="SUPFAM" id="SSF51735">
    <property type="entry name" value="NAD(P)-binding Rossmann-fold domains"/>
    <property type="match status" value="1"/>
</dbReference>
<proteinExistence type="inferred from homology"/>
<dbReference type="Gene3D" id="3.40.50.720">
    <property type="entry name" value="NAD(P)-binding Rossmann-like Domain"/>
    <property type="match status" value="1"/>
</dbReference>
<protein>
    <recommendedName>
        <fullName evidence="10">Fatty acyl-CoA reductase</fullName>
        <ecNumber evidence="10">1.2.1.84</ecNumber>
    </recommendedName>
</protein>
<dbReference type="EC" id="1.2.1.84" evidence="10"/>
<dbReference type="InterPro" id="IPR026055">
    <property type="entry name" value="FAR"/>
</dbReference>
<keyword evidence="10" id="KW-0560">Oxidoreductase</keyword>
<keyword evidence="5 10" id="KW-0521">NADP</keyword>
<feature type="domain" description="Thioester reductase (TE)" evidence="12">
    <location>
        <begin position="20"/>
        <end position="290"/>
    </location>
</feature>
<sequence length="514" mass="58917">MEIVQSNSIPESFRDVSVLISGGTGFMGKVLTEKLLRSCPDLRHVYLLVREKRGKNMHQRLDELFQDPLFSVLESEQPKYRHKVTGVSCDMGARGLALSEYDRQLLAQEVAVVFHGAATVRFDEKLRTAYNINVRGTQEILTLAKEMKNLKVFVHVSTAYANCHLNTIEENLYPTPMAHDRLQEIVEHVDDDLLLEAMLPKLLGKWPNTYAFTKAVAEHVVNEYSKTIPTTIFRPAIVVGTAYEPLIGWTDNVYGPTGIVVGAGCGVVHTIYANTDCVANIVPVDMTVNALIASAWQTINNSQNNQAPDKPKDSVSEEPKVYNYVSSVEKPLKWGDFKYLIELHGTSVPPMRAMWYYFLTIHRFWITHLICTYFLHYLPAIIIDVLAKLAGKESPNLFQVYRKIDKFSGVLAYFAHRSWDFSNNNVQNLWNSLSSSDQKTFNFDMKQLDWDKFFYNYIRGLRMYLLKDDMSTLPQALIRWRRFYWAHQTLKALFGFLVLRVSWACGSTFYNALN</sequence>
<evidence type="ECO:0000256" key="3">
    <source>
        <dbReference type="ARBA" id="ARBA00022516"/>
    </source>
</evidence>
<dbReference type="GO" id="GO:0035336">
    <property type="term" value="P:long-chain fatty-acyl-CoA metabolic process"/>
    <property type="evidence" value="ECO:0007669"/>
    <property type="project" value="TreeGrafter"/>
</dbReference>
<dbReference type="GO" id="GO:0005777">
    <property type="term" value="C:peroxisome"/>
    <property type="evidence" value="ECO:0007669"/>
    <property type="project" value="TreeGrafter"/>
</dbReference>
<keyword evidence="8" id="KW-0472">Membrane</keyword>
<evidence type="ECO:0000256" key="8">
    <source>
        <dbReference type="ARBA" id="ARBA00023136"/>
    </source>
</evidence>
<keyword evidence="6" id="KW-1133">Transmembrane helix</keyword>
<evidence type="ECO:0000256" key="1">
    <source>
        <dbReference type="ARBA" id="ARBA00004141"/>
    </source>
</evidence>
<dbReference type="EMBL" id="GEBQ01030984">
    <property type="protein sequence ID" value="JAT08993.1"/>
    <property type="molecule type" value="Transcribed_RNA"/>
</dbReference>
<comment type="similarity">
    <text evidence="2 10">Belongs to the fatty acyl-CoA reductase family.</text>
</comment>
<accession>A0A1B6KC16</accession>
<dbReference type="CDD" id="cd09071">
    <property type="entry name" value="FAR_C"/>
    <property type="match status" value="1"/>
</dbReference>
<evidence type="ECO:0000256" key="9">
    <source>
        <dbReference type="ARBA" id="ARBA00052530"/>
    </source>
</evidence>
<evidence type="ECO:0000259" key="11">
    <source>
        <dbReference type="Pfam" id="PF03015"/>
    </source>
</evidence>
<dbReference type="CDD" id="cd05236">
    <property type="entry name" value="FAR-N_SDR_e"/>
    <property type="match status" value="1"/>
</dbReference>
<comment type="catalytic activity">
    <reaction evidence="9 10">
        <text>a long-chain fatty acyl-CoA + 2 NADPH + 2 H(+) = a long-chain primary fatty alcohol + 2 NADP(+) + CoA</text>
        <dbReference type="Rhea" id="RHEA:52716"/>
        <dbReference type="ChEBI" id="CHEBI:15378"/>
        <dbReference type="ChEBI" id="CHEBI:57287"/>
        <dbReference type="ChEBI" id="CHEBI:57783"/>
        <dbReference type="ChEBI" id="CHEBI:58349"/>
        <dbReference type="ChEBI" id="CHEBI:77396"/>
        <dbReference type="ChEBI" id="CHEBI:83139"/>
        <dbReference type="EC" id="1.2.1.84"/>
    </reaction>
</comment>
<dbReference type="GO" id="GO:0080019">
    <property type="term" value="F:alcohol-forming very long-chain fatty acyl-CoA reductase activity"/>
    <property type="evidence" value="ECO:0007669"/>
    <property type="project" value="InterPro"/>
</dbReference>
<evidence type="ECO:0000256" key="5">
    <source>
        <dbReference type="ARBA" id="ARBA00022857"/>
    </source>
</evidence>
<name>A0A1B6KC16_9HEMI</name>
<organism evidence="13">
    <name type="scientific">Graphocephala atropunctata</name>
    <dbReference type="NCBI Taxonomy" id="36148"/>
    <lineage>
        <taxon>Eukaryota</taxon>
        <taxon>Metazoa</taxon>
        <taxon>Ecdysozoa</taxon>
        <taxon>Arthropoda</taxon>
        <taxon>Hexapoda</taxon>
        <taxon>Insecta</taxon>
        <taxon>Pterygota</taxon>
        <taxon>Neoptera</taxon>
        <taxon>Paraneoptera</taxon>
        <taxon>Hemiptera</taxon>
        <taxon>Auchenorrhyncha</taxon>
        <taxon>Membracoidea</taxon>
        <taxon>Cicadellidae</taxon>
        <taxon>Cicadellinae</taxon>
        <taxon>Cicadellini</taxon>
        <taxon>Graphocephala</taxon>
    </lineage>
</organism>
<evidence type="ECO:0000256" key="2">
    <source>
        <dbReference type="ARBA" id="ARBA00005928"/>
    </source>
</evidence>
<keyword evidence="3 10" id="KW-0444">Lipid biosynthesis</keyword>
<dbReference type="PANTHER" id="PTHR11011">
    <property type="entry name" value="MALE STERILITY PROTEIN 2-RELATED"/>
    <property type="match status" value="1"/>
</dbReference>
<evidence type="ECO:0000256" key="6">
    <source>
        <dbReference type="ARBA" id="ARBA00022989"/>
    </source>
</evidence>
<dbReference type="Pfam" id="PF03015">
    <property type="entry name" value="Sterile"/>
    <property type="match status" value="1"/>
</dbReference>
<dbReference type="PANTHER" id="PTHR11011:SF60">
    <property type="entry name" value="FATTY ACYL-COA REDUCTASE-RELATED"/>
    <property type="match status" value="1"/>
</dbReference>
<evidence type="ECO:0000256" key="7">
    <source>
        <dbReference type="ARBA" id="ARBA00023098"/>
    </source>
</evidence>